<feature type="region of interest" description="Disordered" evidence="1">
    <location>
        <begin position="96"/>
        <end position="117"/>
    </location>
</feature>
<keyword evidence="3" id="KW-1185">Reference proteome</keyword>
<dbReference type="EMBL" id="AWWV01010845">
    <property type="protein sequence ID" value="OMO76811.1"/>
    <property type="molecule type" value="Genomic_DNA"/>
</dbReference>
<dbReference type="Proteomes" id="UP000188268">
    <property type="component" value="Unassembled WGS sequence"/>
</dbReference>
<comment type="caution">
    <text evidence="2">The sequence shown here is derived from an EMBL/GenBank/DDBJ whole genome shotgun (WGS) entry which is preliminary data.</text>
</comment>
<dbReference type="AlphaFoldDB" id="A0A1R3I2T0"/>
<feature type="region of interest" description="Disordered" evidence="1">
    <location>
        <begin position="1"/>
        <end position="41"/>
    </location>
</feature>
<name>A0A1R3I2T0_COCAP</name>
<proteinExistence type="predicted"/>
<dbReference type="Gramene" id="OMO76811">
    <property type="protein sequence ID" value="OMO76811"/>
    <property type="gene ID" value="CCACVL1_15417"/>
</dbReference>
<sequence>MNSPGGTHAPATATPRNTRRQRRRWCGLGGGRGRGSAPSTPLLHWTFYNANKKHHHHSSSSSRAAAGRNRPVELSARKLAAGLWHLRRSTEMIRCRNGGFGSKYKSPDRSRSGVTHV</sequence>
<evidence type="ECO:0000313" key="3">
    <source>
        <dbReference type="Proteomes" id="UP000188268"/>
    </source>
</evidence>
<feature type="region of interest" description="Disordered" evidence="1">
    <location>
        <begin position="52"/>
        <end position="71"/>
    </location>
</feature>
<protein>
    <submittedName>
        <fullName evidence="2">Uncharacterized protein</fullName>
    </submittedName>
</protein>
<gene>
    <name evidence="2" type="ORF">CCACVL1_15417</name>
</gene>
<evidence type="ECO:0000256" key="1">
    <source>
        <dbReference type="SAM" id="MobiDB-lite"/>
    </source>
</evidence>
<organism evidence="2 3">
    <name type="scientific">Corchorus capsularis</name>
    <name type="common">Jute</name>
    <dbReference type="NCBI Taxonomy" id="210143"/>
    <lineage>
        <taxon>Eukaryota</taxon>
        <taxon>Viridiplantae</taxon>
        <taxon>Streptophyta</taxon>
        <taxon>Embryophyta</taxon>
        <taxon>Tracheophyta</taxon>
        <taxon>Spermatophyta</taxon>
        <taxon>Magnoliopsida</taxon>
        <taxon>eudicotyledons</taxon>
        <taxon>Gunneridae</taxon>
        <taxon>Pentapetalae</taxon>
        <taxon>rosids</taxon>
        <taxon>malvids</taxon>
        <taxon>Malvales</taxon>
        <taxon>Malvaceae</taxon>
        <taxon>Grewioideae</taxon>
        <taxon>Apeibeae</taxon>
        <taxon>Corchorus</taxon>
    </lineage>
</organism>
<accession>A0A1R3I2T0</accession>
<evidence type="ECO:0000313" key="2">
    <source>
        <dbReference type="EMBL" id="OMO76811.1"/>
    </source>
</evidence>
<reference evidence="2 3" key="1">
    <citation type="submission" date="2013-09" db="EMBL/GenBank/DDBJ databases">
        <title>Corchorus capsularis genome sequencing.</title>
        <authorList>
            <person name="Alam M."/>
            <person name="Haque M.S."/>
            <person name="Islam M.S."/>
            <person name="Emdad E.M."/>
            <person name="Islam M.M."/>
            <person name="Ahmed B."/>
            <person name="Halim A."/>
            <person name="Hossen Q.M.M."/>
            <person name="Hossain M.Z."/>
            <person name="Ahmed R."/>
            <person name="Khan M.M."/>
            <person name="Islam R."/>
            <person name="Rashid M.M."/>
            <person name="Khan S.A."/>
            <person name="Rahman M.S."/>
            <person name="Alam M."/>
        </authorList>
    </citation>
    <scope>NUCLEOTIDE SEQUENCE [LARGE SCALE GENOMIC DNA]</scope>
    <source>
        <strain evidence="3">cv. CVL-1</strain>
        <tissue evidence="2">Whole seedling</tissue>
    </source>
</reference>